<evidence type="ECO:0000313" key="2">
    <source>
        <dbReference type="Proteomes" id="UP000824120"/>
    </source>
</evidence>
<protein>
    <submittedName>
        <fullName evidence="1">Uncharacterized protein</fullName>
    </submittedName>
</protein>
<keyword evidence="2" id="KW-1185">Reference proteome</keyword>
<organism evidence="1 2">
    <name type="scientific">Solanum commersonii</name>
    <name type="common">Commerson's wild potato</name>
    <name type="synonym">Commerson's nightshade</name>
    <dbReference type="NCBI Taxonomy" id="4109"/>
    <lineage>
        <taxon>Eukaryota</taxon>
        <taxon>Viridiplantae</taxon>
        <taxon>Streptophyta</taxon>
        <taxon>Embryophyta</taxon>
        <taxon>Tracheophyta</taxon>
        <taxon>Spermatophyta</taxon>
        <taxon>Magnoliopsida</taxon>
        <taxon>eudicotyledons</taxon>
        <taxon>Gunneridae</taxon>
        <taxon>Pentapetalae</taxon>
        <taxon>asterids</taxon>
        <taxon>lamiids</taxon>
        <taxon>Solanales</taxon>
        <taxon>Solanaceae</taxon>
        <taxon>Solanoideae</taxon>
        <taxon>Solaneae</taxon>
        <taxon>Solanum</taxon>
    </lineage>
</organism>
<proteinExistence type="predicted"/>
<evidence type="ECO:0000313" key="1">
    <source>
        <dbReference type="EMBL" id="KAG5631767.1"/>
    </source>
</evidence>
<reference evidence="1 2" key="1">
    <citation type="submission" date="2020-09" db="EMBL/GenBank/DDBJ databases">
        <title>De no assembly of potato wild relative species, Solanum commersonii.</title>
        <authorList>
            <person name="Cho K."/>
        </authorList>
    </citation>
    <scope>NUCLEOTIDE SEQUENCE [LARGE SCALE GENOMIC DNA]</scope>
    <source>
        <strain evidence="1">LZ3.2</strain>
        <tissue evidence="1">Leaf</tissue>
    </source>
</reference>
<sequence>MVSEIPLGAVSHDHRCTWRSTLWSASSPFSFCLQHLRVLNHWAIWCCFADLTLELWARLRPFGDSPNALGYPQAFFSLYFHPPCSFFPSSVHALPQTPNS</sequence>
<dbReference type="AlphaFoldDB" id="A0A9J6B5S7"/>
<accession>A0A9J6B5S7</accession>
<dbReference type="Proteomes" id="UP000824120">
    <property type="component" value="Chromosome 1"/>
</dbReference>
<dbReference type="EMBL" id="JACXVP010000001">
    <property type="protein sequence ID" value="KAG5631767.1"/>
    <property type="molecule type" value="Genomic_DNA"/>
</dbReference>
<gene>
    <name evidence="1" type="ORF">H5410_003484</name>
</gene>
<name>A0A9J6B5S7_SOLCO</name>
<comment type="caution">
    <text evidence="1">The sequence shown here is derived from an EMBL/GenBank/DDBJ whole genome shotgun (WGS) entry which is preliminary data.</text>
</comment>